<comment type="caution">
    <text evidence="4">The sequence shown here is derived from an EMBL/GenBank/DDBJ whole genome shotgun (WGS) entry which is preliminary data.</text>
</comment>
<dbReference type="SUPFAM" id="SSF55811">
    <property type="entry name" value="Nudix"/>
    <property type="match status" value="1"/>
</dbReference>
<comment type="cofactor">
    <cofactor evidence="1">
        <name>Mg(2+)</name>
        <dbReference type="ChEBI" id="CHEBI:18420"/>
    </cofactor>
</comment>
<dbReference type="PROSITE" id="PS51462">
    <property type="entry name" value="NUDIX"/>
    <property type="match status" value="1"/>
</dbReference>
<name>A0A8J4CZ74_9CHLO</name>
<dbReference type="InterPro" id="IPR015797">
    <property type="entry name" value="NUDIX_hydrolase-like_dom_sf"/>
</dbReference>
<dbReference type="EMBL" id="BNCQ01000070">
    <property type="protein sequence ID" value="GIM15873.1"/>
    <property type="molecule type" value="Genomic_DNA"/>
</dbReference>
<dbReference type="OrthoDB" id="541458at2759"/>
<evidence type="ECO:0000313" key="4">
    <source>
        <dbReference type="EMBL" id="GIL91944.1"/>
    </source>
</evidence>
<feature type="domain" description="Nudix hydrolase" evidence="3">
    <location>
        <begin position="10"/>
        <end position="150"/>
    </location>
</feature>
<protein>
    <recommendedName>
        <fullName evidence="3">Nudix hydrolase domain-containing protein</fullName>
    </recommendedName>
</protein>
<keyword evidence="6" id="KW-1185">Reference proteome</keyword>
<dbReference type="PANTHER" id="PTHR43046:SF2">
    <property type="entry name" value="8-OXO-DGTP DIPHOSPHATASE-RELATED"/>
    <property type="match status" value="1"/>
</dbReference>
<proteinExistence type="predicted"/>
<dbReference type="InterPro" id="IPR000086">
    <property type="entry name" value="NUDIX_hydrolase_dom"/>
</dbReference>
<evidence type="ECO:0000259" key="3">
    <source>
        <dbReference type="PROSITE" id="PS51462"/>
    </source>
</evidence>
<dbReference type="Pfam" id="PF00293">
    <property type="entry name" value="NUDIX"/>
    <property type="match status" value="1"/>
</dbReference>
<evidence type="ECO:0000256" key="2">
    <source>
        <dbReference type="ARBA" id="ARBA00022801"/>
    </source>
</evidence>
<reference evidence="4" key="1">
    <citation type="journal article" date="2021" name="Proc. Natl. Acad. Sci. U.S.A.">
        <title>Three genomes in the algal genus Volvox reveal the fate of a haploid sex-determining region after a transition to homothallism.</title>
        <authorList>
            <person name="Yamamoto K."/>
            <person name="Hamaji T."/>
            <person name="Kawai-Toyooka H."/>
            <person name="Matsuzaki R."/>
            <person name="Takahashi F."/>
            <person name="Nishimura Y."/>
            <person name="Kawachi M."/>
            <person name="Noguchi H."/>
            <person name="Minakuchi Y."/>
            <person name="Umen J.G."/>
            <person name="Toyoda A."/>
            <person name="Nozaki H."/>
        </authorList>
    </citation>
    <scope>NUCLEOTIDE SEQUENCE</scope>
    <source>
        <strain evidence="5">NIES-3785</strain>
        <strain evidence="4">NIES-3786</strain>
    </source>
</reference>
<dbReference type="CDD" id="cd02883">
    <property type="entry name" value="NUDIX_Hydrolase"/>
    <property type="match status" value="1"/>
</dbReference>
<dbReference type="AlphaFoldDB" id="A0A8J4CZ74"/>
<dbReference type="Gene3D" id="3.90.79.10">
    <property type="entry name" value="Nucleoside Triphosphate Pyrophosphohydrolase"/>
    <property type="match status" value="1"/>
</dbReference>
<dbReference type="PANTHER" id="PTHR43046">
    <property type="entry name" value="GDP-MANNOSE MANNOSYL HYDROLASE"/>
    <property type="match status" value="1"/>
</dbReference>
<sequence>MSLECGVGAPSKVGAGLLICCEGACLLLRRSETSGNPGTWGLPGGNADPEDGGQLLNTAMREAREELGKLPAGMSVLGSVLTRRGKSLQKHYTVFLVSVPGADRAAYRPALNGEHTEWRWLDLRHAAVLAAAPGALVHNPSGPGFLGDPDDDEAAAAAAGPAPCDMVLHPVVRVLFSGTHVEALRAMLPRVGAVPEARAAGAEPAGGVDVAGL</sequence>
<evidence type="ECO:0000256" key="1">
    <source>
        <dbReference type="ARBA" id="ARBA00001946"/>
    </source>
</evidence>
<evidence type="ECO:0000313" key="6">
    <source>
        <dbReference type="Proteomes" id="UP000747110"/>
    </source>
</evidence>
<dbReference type="GO" id="GO:0016787">
    <property type="term" value="F:hydrolase activity"/>
    <property type="evidence" value="ECO:0007669"/>
    <property type="project" value="UniProtKB-KW"/>
</dbReference>
<organism evidence="4 6">
    <name type="scientific">Volvox reticuliferus</name>
    <dbReference type="NCBI Taxonomy" id="1737510"/>
    <lineage>
        <taxon>Eukaryota</taxon>
        <taxon>Viridiplantae</taxon>
        <taxon>Chlorophyta</taxon>
        <taxon>core chlorophytes</taxon>
        <taxon>Chlorophyceae</taxon>
        <taxon>CS clade</taxon>
        <taxon>Chlamydomonadales</taxon>
        <taxon>Volvocaceae</taxon>
        <taxon>Volvox</taxon>
    </lineage>
</organism>
<dbReference type="EMBL" id="BNCP01000071">
    <property type="protein sequence ID" value="GIL91944.1"/>
    <property type="molecule type" value="Genomic_DNA"/>
</dbReference>
<gene>
    <name evidence="4" type="ORF">Vretifemale_19637</name>
    <name evidence="5" type="ORF">Vretimale_18556</name>
</gene>
<evidence type="ECO:0000313" key="5">
    <source>
        <dbReference type="EMBL" id="GIM15873.1"/>
    </source>
</evidence>
<dbReference type="Proteomes" id="UP000747110">
    <property type="component" value="Unassembled WGS sequence"/>
</dbReference>
<dbReference type="Proteomes" id="UP000722791">
    <property type="component" value="Unassembled WGS sequence"/>
</dbReference>
<keyword evidence="2" id="KW-0378">Hydrolase</keyword>
<accession>A0A8J4CZ74</accession>